<sequence length="144" mass="15794">MRRATNSFPRTKYQECEQCSHPSATGPTTVLLLELLVLRGRVLLQRKGAPGTMRRSKELSSQNGCCYTRMMNLVERLTPQIDVAHADNPNKLRTNAKILLEKLKRPDAGATGTAVLQKLLSSVIARCVVLGDGLGQYECAESPA</sequence>
<proteinExistence type="predicted"/>
<name>A0A9N8ETE9_9STRA</name>
<dbReference type="Proteomes" id="UP001153069">
    <property type="component" value="Unassembled WGS sequence"/>
</dbReference>
<evidence type="ECO:0000313" key="2">
    <source>
        <dbReference type="Proteomes" id="UP001153069"/>
    </source>
</evidence>
<gene>
    <name evidence="1" type="ORF">SEMRO_1900_G304231.1</name>
</gene>
<comment type="caution">
    <text evidence="1">The sequence shown here is derived from an EMBL/GenBank/DDBJ whole genome shotgun (WGS) entry which is preliminary data.</text>
</comment>
<dbReference type="AlphaFoldDB" id="A0A9N8ETE9"/>
<organism evidence="1 2">
    <name type="scientific">Seminavis robusta</name>
    <dbReference type="NCBI Taxonomy" id="568900"/>
    <lineage>
        <taxon>Eukaryota</taxon>
        <taxon>Sar</taxon>
        <taxon>Stramenopiles</taxon>
        <taxon>Ochrophyta</taxon>
        <taxon>Bacillariophyta</taxon>
        <taxon>Bacillariophyceae</taxon>
        <taxon>Bacillariophycidae</taxon>
        <taxon>Naviculales</taxon>
        <taxon>Naviculaceae</taxon>
        <taxon>Seminavis</taxon>
    </lineage>
</organism>
<dbReference type="EMBL" id="CAICTM010001898">
    <property type="protein sequence ID" value="CAB9526847.1"/>
    <property type="molecule type" value="Genomic_DNA"/>
</dbReference>
<keyword evidence="2" id="KW-1185">Reference proteome</keyword>
<evidence type="ECO:0000313" key="1">
    <source>
        <dbReference type="EMBL" id="CAB9526847.1"/>
    </source>
</evidence>
<protein>
    <submittedName>
        <fullName evidence="1">Uncharacterized protein</fullName>
    </submittedName>
</protein>
<reference evidence="1" key="1">
    <citation type="submission" date="2020-06" db="EMBL/GenBank/DDBJ databases">
        <authorList>
            <consortium name="Plant Systems Biology data submission"/>
        </authorList>
    </citation>
    <scope>NUCLEOTIDE SEQUENCE</scope>
    <source>
        <strain evidence="1">D6</strain>
    </source>
</reference>
<accession>A0A9N8ETE9</accession>